<evidence type="ECO:0000259" key="5">
    <source>
        <dbReference type="Pfam" id="PF00591"/>
    </source>
</evidence>
<dbReference type="HOGENOM" id="CLU_034315_3_1_2"/>
<feature type="binding site" evidence="4">
    <location>
        <position position="164"/>
    </location>
    <ligand>
        <name>anthranilate</name>
        <dbReference type="ChEBI" id="CHEBI:16567"/>
        <label>2</label>
    </ligand>
</feature>
<dbReference type="NCBIfam" id="TIGR01245">
    <property type="entry name" value="trpD"/>
    <property type="match status" value="1"/>
</dbReference>
<keyword evidence="4" id="KW-0057">Aromatic amino acid biosynthesis</keyword>
<evidence type="ECO:0000256" key="2">
    <source>
        <dbReference type="ARBA" id="ARBA00022676"/>
    </source>
</evidence>
<evidence type="ECO:0000259" key="6">
    <source>
        <dbReference type="Pfam" id="PF02885"/>
    </source>
</evidence>
<dbReference type="GeneID" id="14211363"/>
<evidence type="ECO:0000256" key="4">
    <source>
        <dbReference type="HAMAP-Rule" id="MF_00211"/>
    </source>
</evidence>
<feature type="domain" description="Glycosyl transferase family 3" evidence="5">
    <location>
        <begin position="73"/>
        <end position="316"/>
    </location>
</feature>
<dbReference type="PANTHER" id="PTHR43285:SF2">
    <property type="entry name" value="ANTHRANILATE PHOSPHORIBOSYLTRANSFERASE"/>
    <property type="match status" value="1"/>
</dbReference>
<feature type="binding site" evidence="4">
    <location>
        <position position="224"/>
    </location>
    <ligand>
        <name>Mg(2+)</name>
        <dbReference type="ChEBI" id="CHEBI:18420"/>
        <label>1</label>
    </ligand>
</feature>
<dbReference type="Proteomes" id="UP000010469">
    <property type="component" value="Chromosome"/>
</dbReference>
<accession>L0A7T4</accession>
<dbReference type="Gene3D" id="3.40.1030.10">
    <property type="entry name" value="Nucleoside phosphorylase/phosphoribosyltransferase catalytic domain"/>
    <property type="match status" value="1"/>
</dbReference>
<dbReference type="InterPro" id="IPR036320">
    <property type="entry name" value="Glycosyl_Trfase_fam3_N_dom_sf"/>
</dbReference>
<dbReference type="GO" id="GO:0005829">
    <property type="term" value="C:cytosol"/>
    <property type="evidence" value="ECO:0007669"/>
    <property type="project" value="TreeGrafter"/>
</dbReference>
<evidence type="ECO:0000256" key="1">
    <source>
        <dbReference type="ARBA" id="ARBA00022605"/>
    </source>
</evidence>
<feature type="binding site" evidence="4">
    <location>
        <position position="91"/>
    </location>
    <ligand>
        <name>Mg(2+)</name>
        <dbReference type="ChEBI" id="CHEBI:18420"/>
        <label>1</label>
    </ligand>
</feature>
<comment type="cofactor">
    <cofactor evidence="4">
        <name>Mg(2+)</name>
        <dbReference type="ChEBI" id="CHEBI:18420"/>
    </cofactor>
    <text evidence="4">Binds 2 magnesium ions per monomer.</text>
</comment>
<feature type="binding site" evidence="4">
    <location>
        <position position="223"/>
    </location>
    <ligand>
        <name>Mg(2+)</name>
        <dbReference type="ChEBI" id="CHEBI:18420"/>
        <label>2</label>
    </ligand>
</feature>
<evidence type="ECO:0000313" key="7">
    <source>
        <dbReference type="EMBL" id="AFZ69891.1"/>
    </source>
</evidence>
<comment type="function">
    <text evidence="4">Catalyzes the transfer of the phosphoribosyl group of 5-phosphorylribose-1-pyrophosphate (PRPP) to anthranilate to yield N-(5'-phosphoribosyl)-anthranilate (PRA).</text>
</comment>
<dbReference type="SUPFAM" id="SSF52418">
    <property type="entry name" value="Nucleoside phosphorylase/phosphoribosyltransferase catalytic domain"/>
    <property type="match status" value="1"/>
</dbReference>
<keyword evidence="4" id="KW-0822">Tryptophan biosynthesis</keyword>
<feature type="binding site" evidence="4">
    <location>
        <position position="87"/>
    </location>
    <ligand>
        <name>5-phospho-alpha-D-ribose 1-diphosphate</name>
        <dbReference type="ChEBI" id="CHEBI:58017"/>
    </ligand>
</feature>
<dbReference type="UniPathway" id="UPA00035">
    <property type="reaction ID" value="UER00041"/>
</dbReference>
<organism evidence="7 8">
    <name type="scientific">Caldisphaera lagunensis (strain DSM 15908 / JCM 11604 / ANMR 0165 / IC-154)</name>
    <dbReference type="NCBI Taxonomy" id="1056495"/>
    <lineage>
        <taxon>Archaea</taxon>
        <taxon>Thermoproteota</taxon>
        <taxon>Thermoprotei</taxon>
        <taxon>Acidilobales</taxon>
        <taxon>Caldisphaeraceae</taxon>
        <taxon>Caldisphaera</taxon>
    </lineage>
</organism>
<feature type="domain" description="Glycosyl transferase family 3 N-terminal" evidence="6">
    <location>
        <begin position="5"/>
        <end position="66"/>
    </location>
</feature>
<dbReference type="GO" id="GO:0004048">
    <property type="term" value="F:anthranilate phosphoribosyltransferase activity"/>
    <property type="evidence" value="ECO:0007669"/>
    <property type="project" value="UniProtKB-UniRule"/>
</dbReference>
<dbReference type="InterPro" id="IPR017459">
    <property type="entry name" value="Glycosyl_Trfase_fam3_N_dom"/>
</dbReference>
<comment type="pathway">
    <text evidence="4">Amino-acid biosynthesis; L-tryptophan biosynthesis; L-tryptophan from chorismate: step 2/5.</text>
</comment>
<feature type="binding site" evidence="4">
    <location>
        <begin position="82"/>
        <end position="83"/>
    </location>
    <ligand>
        <name>5-phospho-alpha-D-ribose 1-diphosphate</name>
        <dbReference type="ChEBI" id="CHEBI:58017"/>
    </ligand>
</feature>
<dbReference type="RefSeq" id="WP_015231789.1">
    <property type="nucleotide sequence ID" value="NC_019791.1"/>
</dbReference>
<proteinExistence type="inferred from homology"/>
<dbReference type="PANTHER" id="PTHR43285">
    <property type="entry name" value="ANTHRANILATE PHOSPHORIBOSYLTRANSFERASE"/>
    <property type="match status" value="1"/>
</dbReference>
<dbReference type="KEGG" id="clg:Calag_0103"/>
<evidence type="ECO:0000313" key="8">
    <source>
        <dbReference type="Proteomes" id="UP000010469"/>
    </source>
</evidence>
<dbReference type="Pfam" id="PF00591">
    <property type="entry name" value="Glycos_transf_3"/>
    <property type="match status" value="1"/>
</dbReference>
<keyword evidence="4" id="KW-0460">Magnesium</keyword>
<keyword evidence="4" id="KW-0479">Metal-binding</keyword>
<keyword evidence="3 4" id="KW-0808">Transferase</keyword>
<dbReference type="EC" id="2.4.2.18" evidence="4"/>
<feature type="binding site" evidence="4">
    <location>
        <position position="224"/>
    </location>
    <ligand>
        <name>Mg(2+)</name>
        <dbReference type="ChEBI" id="CHEBI:18420"/>
        <label>2</label>
    </ligand>
</feature>
<dbReference type="SUPFAM" id="SSF47648">
    <property type="entry name" value="Nucleoside phosphorylase/phosphoribosyltransferase N-terminal domain"/>
    <property type="match status" value="1"/>
</dbReference>
<dbReference type="AlphaFoldDB" id="L0A7T4"/>
<dbReference type="InterPro" id="IPR005940">
    <property type="entry name" value="Anthranilate_Pribosyl_Tfrase"/>
</dbReference>
<protein>
    <recommendedName>
        <fullName evidence="4">Anthranilate phosphoribosyltransferase</fullName>
        <ecNumber evidence="4">2.4.2.18</ecNumber>
    </recommendedName>
</protein>
<feature type="binding site" evidence="4">
    <location>
        <position position="118"/>
    </location>
    <ligand>
        <name>5-phospho-alpha-D-ribose 1-diphosphate</name>
        <dbReference type="ChEBI" id="CHEBI:58017"/>
    </ligand>
</feature>
<dbReference type="EMBL" id="CP003378">
    <property type="protein sequence ID" value="AFZ69891.1"/>
    <property type="molecule type" value="Genomic_DNA"/>
</dbReference>
<feature type="binding site" evidence="4">
    <location>
        <begin position="89"/>
        <end position="92"/>
    </location>
    <ligand>
        <name>5-phospho-alpha-D-ribose 1-diphosphate</name>
        <dbReference type="ChEBI" id="CHEBI:58017"/>
    </ligand>
</feature>
<name>L0A7T4_CALLD</name>
<dbReference type="GO" id="GO:0000162">
    <property type="term" value="P:L-tryptophan biosynthetic process"/>
    <property type="evidence" value="ECO:0007669"/>
    <property type="project" value="UniProtKB-UniRule"/>
</dbReference>
<feature type="binding site" evidence="4">
    <location>
        <position position="109"/>
    </location>
    <ligand>
        <name>anthranilate</name>
        <dbReference type="ChEBI" id="CHEBI:16567"/>
        <label>1</label>
    </ligand>
</feature>
<dbReference type="Gene3D" id="1.20.970.10">
    <property type="entry name" value="Transferase, Pyrimidine Nucleoside Phosphorylase, Chain C"/>
    <property type="match status" value="1"/>
</dbReference>
<dbReference type="OrthoDB" id="8214at2157"/>
<keyword evidence="2 4" id="KW-0328">Glycosyltransferase</keyword>
<comment type="caution">
    <text evidence="4">Lacks conserved residue(s) required for the propagation of feature annotation.</text>
</comment>
<dbReference type="HAMAP" id="MF_00211">
    <property type="entry name" value="TrpD"/>
    <property type="match status" value="1"/>
</dbReference>
<evidence type="ECO:0000256" key="3">
    <source>
        <dbReference type="ARBA" id="ARBA00022679"/>
    </source>
</evidence>
<comment type="similarity">
    <text evidence="4">Belongs to the anthranilate phosphoribosyltransferase family.</text>
</comment>
<comment type="subunit">
    <text evidence="4">Homodimer.</text>
</comment>
<comment type="catalytic activity">
    <reaction evidence="4">
        <text>N-(5-phospho-beta-D-ribosyl)anthranilate + diphosphate = 5-phospho-alpha-D-ribose 1-diphosphate + anthranilate</text>
        <dbReference type="Rhea" id="RHEA:11768"/>
        <dbReference type="ChEBI" id="CHEBI:16567"/>
        <dbReference type="ChEBI" id="CHEBI:18277"/>
        <dbReference type="ChEBI" id="CHEBI:33019"/>
        <dbReference type="ChEBI" id="CHEBI:58017"/>
        <dbReference type="EC" id="2.4.2.18"/>
    </reaction>
</comment>
<dbReference type="STRING" id="1056495.Calag_0103"/>
<keyword evidence="8" id="KW-1185">Reference proteome</keyword>
<sequence>MKPNEYLKLIAERKNLTQEEAEELANMLLDKNIDESLASAILISLKMKGETSDEIVGFVRSLRKHALGFDYRDAIDIVGTGGDGLNTINVSTISSILISNKYKVAKHGNRASSSLSGSADFLETVGYNINIDVNKAKELLEKTNFVFLFAQAYHLSMKNVAGIRKKLGIRTIFNLIGPLSNPFNVDTILIGVYPYNYIDVLADAVKELKYKRAILVSGEPGLDEVSPMGKTTVIEIKNDKEDRYQLSPEDFKIERFNINKVSVNNPEESAIRAIRASIGKDEFAEKFIRINTSMGLYLINEVDSLYEGYEVSGELLSKLPQRLIDLVSINGNQDKLKNILVRAYD</sequence>
<dbReference type="InterPro" id="IPR000312">
    <property type="entry name" value="Glycosyl_Trfase_fam3"/>
</dbReference>
<keyword evidence="1 4" id="KW-0028">Amino-acid biosynthesis</keyword>
<feature type="binding site" evidence="4">
    <location>
        <begin position="106"/>
        <end position="114"/>
    </location>
    <ligand>
        <name>5-phospho-alpha-D-ribose 1-diphosphate</name>
        <dbReference type="ChEBI" id="CHEBI:58017"/>
    </ligand>
</feature>
<feature type="binding site" evidence="4">
    <location>
        <position position="79"/>
    </location>
    <ligand>
        <name>5-phospho-alpha-D-ribose 1-diphosphate</name>
        <dbReference type="ChEBI" id="CHEBI:58017"/>
    </ligand>
</feature>
<dbReference type="InParanoid" id="L0A7T4"/>
<reference evidence="7 8" key="1">
    <citation type="submission" date="2012-03" db="EMBL/GenBank/DDBJ databases">
        <title>Complete genome of Caldisphaera lagunensis DSM 15908.</title>
        <authorList>
            <person name="Lucas S."/>
            <person name="Copeland A."/>
            <person name="Lapidus A."/>
            <person name="Glavina del Rio T."/>
            <person name="Dalin E."/>
            <person name="Tice H."/>
            <person name="Bruce D."/>
            <person name="Goodwin L."/>
            <person name="Pitluck S."/>
            <person name="Peters L."/>
            <person name="Mikhailova N."/>
            <person name="Teshima H."/>
            <person name="Kyrpides N."/>
            <person name="Mavromatis K."/>
            <person name="Ivanova N."/>
            <person name="Brettin T."/>
            <person name="Detter J.C."/>
            <person name="Han C."/>
            <person name="Larimer F."/>
            <person name="Land M."/>
            <person name="Hauser L."/>
            <person name="Markowitz V."/>
            <person name="Cheng J.-F."/>
            <person name="Hugenholtz P."/>
            <person name="Woyke T."/>
            <person name="Wu D."/>
            <person name="Spring S."/>
            <person name="Schroeder M."/>
            <person name="Brambilla E."/>
            <person name="Klenk H.-P."/>
            <person name="Eisen J.A."/>
        </authorList>
    </citation>
    <scope>NUCLEOTIDE SEQUENCE [LARGE SCALE GENOMIC DNA]</scope>
    <source>
        <strain evidence="8">DSM 15908 / JCM 11604 / IC-154</strain>
    </source>
</reference>
<feature type="binding site" evidence="4">
    <location>
        <position position="79"/>
    </location>
    <ligand>
        <name>anthranilate</name>
        <dbReference type="ChEBI" id="CHEBI:16567"/>
        <label>1</label>
    </ligand>
</feature>
<gene>
    <name evidence="4" type="primary">trpD</name>
    <name evidence="7" type="ordered locus">Calag_0103</name>
</gene>
<dbReference type="eggNOG" id="arCOG02012">
    <property type="taxonomic scope" value="Archaea"/>
</dbReference>
<dbReference type="InterPro" id="IPR035902">
    <property type="entry name" value="Nuc_phospho_transferase"/>
</dbReference>
<dbReference type="GO" id="GO:0000287">
    <property type="term" value="F:magnesium ion binding"/>
    <property type="evidence" value="ECO:0007669"/>
    <property type="project" value="UniProtKB-UniRule"/>
</dbReference>
<dbReference type="FunCoup" id="L0A7T4">
    <property type="interactions" value="84"/>
</dbReference>
<dbReference type="Pfam" id="PF02885">
    <property type="entry name" value="Glycos_trans_3N"/>
    <property type="match status" value="1"/>
</dbReference>